<evidence type="ECO:0008006" key="4">
    <source>
        <dbReference type="Google" id="ProtNLM"/>
    </source>
</evidence>
<dbReference type="Proteomes" id="UP000317557">
    <property type="component" value="Unassembled WGS sequence"/>
</dbReference>
<evidence type="ECO:0000313" key="3">
    <source>
        <dbReference type="Proteomes" id="UP000317557"/>
    </source>
</evidence>
<feature type="compositionally biased region" description="Basic and acidic residues" evidence="1">
    <location>
        <begin position="124"/>
        <end position="137"/>
    </location>
</feature>
<feature type="region of interest" description="Disordered" evidence="1">
    <location>
        <begin position="112"/>
        <end position="139"/>
    </location>
</feature>
<dbReference type="AlphaFoldDB" id="A0A521EQX7"/>
<protein>
    <recommendedName>
        <fullName evidence="4">von Willebrand factor type A domain-containing protein</fullName>
    </recommendedName>
</protein>
<name>A0A521EQX7_9BACT</name>
<dbReference type="Gene3D" id="3.40.50.410">
    <property type="entry name" value="von Willebrand factor, type A domain"/>
    <property type="match status" value="1"/>
</dbReference>
<dbReference type="EMBL" id="FXTP01000013">
    <property type="protein sequence ID" value="SMO86328.1"/>
    <property type="molecule type" value="Genomic_DNA"/>
</dbReference>
<evidence type="ECO:0000313" key="2">
    <source>
        <dbReference type="EMBL" id="SMO86328.1"/>
    </source>
</evidence>
<evidence type="ECO:0000256" key="1">
    <source>
        <dbReference type="SAM" id="MobiDB-lite"/>
    </source>
</evidence>
<reference evidence="2 3" key="1">
    <citation type="submission" date="2017-05" db="EMBL/GenBank/DDBJ databases">
        <authorList>
            <person name="Varghese N."/>
            <person name="Submissions S."/>
        </authorList>
    </citation>
    <scope>NUCLEOTIDE SEQUENCE [LARGE SCALE GENOMIC DNA]</scope>
    <source>
        <strain evidence="2 3">DSM 21985</strain>
    </source>
</reference>
<organism evidence="2 3">
    <name type="scientific">Gracilimonas mengyeensis</name>
    <dbReference type="NCBI Taxonomy" id="1302730"/>
    <lineage>
        <taxon>Bacteria</taxon>
        <taxon>Pseudomonadati</taxon>
        <taxon>Balneolota</taxon>
        <taxon>Balneolia</taxon>
        <taxon>Balneolales</taxon>
        <taxon>Balneolaceae</taxon>
        <taxon>Gracilimonas</taxon>
    </lineage>
</organism>
<dbReference type="InterPro" id="IPR036465">
    <property type="entry name" value="vWFA_dom_sf"/>
</dbReference>
<keyword evidence="3" id="KW-1185">Reference proteome</keyword>
<dbReference type="CDD" id="cd00198">
    <property type="entry name" value="vWFA"/>
    <property type="match status" value="1"/>
</dbReference>
<gene>
    <name evidence="2" type="ORF">SAMN06265219_11357</name>
</gene>
<proteinExistence type="predicted"/>
<dbReference type="RefSeq" id="WP_246075308.1">
    <property type="nucleotide sequence ID" value="NZ_FXTP01000013.1"/>
</dbReference>
<dbReference type="SUPFAM" id="SSF53300">
    <property type="entry name" value="vWA-like"/>
    <property type="match status" value="1"/>
</dbReference>
<sequence>MHFKYFEWDERFAKQSGKNPFDTLWDLFQQLLTISSGDVSQALKWLTELDDEYDITAQFDDGYSLGDFIDELKERGYIEQDKQTANLSMTRKTERSLRKRSLEEIFKNLEKGGVGSHKTPHSGRGLERQPESRKWNPGDDIGQIDSVGTMLNMLNHSSIDAFNLQEDDLEVYETDHYTSVATVLLIDLSHSMILYGEDRITPAKKVAMALSELIMNNYAKDSLDIVAFGNEAWEISVDDLPYLKVGPYHTNTMQGLERARHILQRKKYANKQIFMITDGKPSCMIENGRLYKNSFGLDRKIVNKVLDEAVKCRRDQITITTFMIAQDPYLQKFVREMTEANKGKAYFASLDNLGDYIFEDYIRNRKKNVK</sequence>
<accession>A0A521EQX7</accession>